<keyword evidence="2" id="KW-0732">Signal</keyword>
<dbReference type="Gene3D" id="3.40.50.1110">
    <property type="entry name" value="SGNH hydrolase"/>
    <property type="match status" value="1"/>
</dbReference>
<keyword evidence="5" id="KW-1185">Reference proteome</keyword>
<feature type="signal peptide" evidence="2">
    <location>
        <begin position="1"/>
        <end position="28"/>
    </location>
</feature>
<proteinExistence type="inferred from homology"/>
<reference evidence="4 5" key="1">
    <citation type="submission" date="2020-04" db="EMBL/GenBank/DDBJ databases">
        <authorList>
            <person name="Yoon J."/>
        </authorList>
    </citation>
    <scope>NUCLEOTIDE SEQUENCE [LARGE SCALE GENOMIC DNA]</scope>
    <source>
        <strain evidence="4 5">KMU-115</strain>
    </source>
</reference>
<dbReference type="InterPro" id="IPR005546">
    <property type="entry name" value="Autotransporte_beta"/>
</dbReference>
<dbReference type="InterPro" id="IPR036709">
    <property type="entry name" value="Autotransporte_beta_dom_sf"/>
</dbReference>
<dbReference type="GO" id="GO:0016788">
    <property type="term" value="F:hydrolase activity, acting on ester bonds"/>
    <property type="evidence" value="ECO:0007669"/>
    <property type="project" value="InterPro"/>
</dbReference>
<comment type="similarity">
    <text evidence="1">Belongs to the 'GDSL' lipolytic enzyme family.</text>
</comment>
<dbReference type="RefSeq" id="WP_168623004.1">
    <property type="nucleotide sequence ID" value="NZ_JAAZQQ010000002.1"/>
</dbReference>
<gene>
    <name evidence="4" type="ORF">HCU73_08585</name>
</gene>
<sequence length="610" mass="62179">MTPLQRQSAGLMLCASALALLAVQTARADSWLAFGDSLTDTGNAFALTGDAVPDPRFYDNGRFSNGPLWFDRIAGEHGLMADHLLGTSDPTQHSWNFAVAGATSGTEALDPATATPPGLRAQVDMAQALIGAGAVQAGADTTAVLWAGANDHGLWLTAPGRDAALDGLVADAVAANIDAATRGIAEAGVGRVAVLNLFDFSLAPTTALLPPEVQAAGDAMVARHNAALLRQAEAADVDTGAQVLLVDVHALFDAIASDPAAWGFDTLAPCLPDGGAPDCTAPGSAERRVFWDGTHLTATAQGLVAGMVQGTLAAAHDLPRLSGETTALAATIADRHIDDVRRQARYGARGGWVEATRVTLTAGRQSGQVSGLAGGWSDSAGGLSWGASLGWGSGETGGGAIDAEAWTAAAYLRQEIGWLGLTAQVGLGHAGMDVMRDTGFGPAPRATGRAEADTRMIDLGADLRIAAGGATLLLDGGLTWAETRRDSYAEAGGGLMNGRIDGQRLETLSVRLGATAAMELDAGPLPLRAFARVAWEDVLLSDLAGGGVTLASGQRIEGSGVSGIVEGTEIELGLSGRVGDNLTARASWSLSPFDDALSDGRAAVSLGLRF</sequence>
<dbReference type="SUPFAM" id="SSF103515">
    <property type="entry name" value="Autotransporter"/>
    <property type="match status" value="1"/>
</dbReference>
<dbReference type="InterPro" id="IPR036514">
    <property type="entry name" value="SGNH_hydro_sf"/>
</dbReference>
<evidence type="ECO:0000313" key="5">
    <source>
        <dbReference type="Proteomes" id="UP000526408"/>
    </source>
</evidence>
<dbReference type="Gene3D" id="2.40.128.130">
    <property type="entry name" value="Autotransporter beta-domain"/>
    <property type="match status" value="1"/>
</dbReference>
<feature type="chain" id="PRO_5031424995" evidence="2">
    <location>
        <begin position="29"/>
        <end position="610"/>
    </location>
</feature>
<dbReference type="SUPFAM" id="SSF52266">
    <property type="entry name" value="SGNH hydrolase"/>
    <property type="match status" value="1"/>
</dbReference>
<dbReference type="SMART" id="SM00869">
    <property type="entry name" value="Autotransporter"/>
    <property type="match status" value="1"/>
</dbReference>
<dbReference type="CDD" id="cd01846">
    <property type="entry name" value="fatty_acyltransferase_like"/>
    <property type="match status" value="1"/>
</dbReference>
<dbReference type="InterPro" id="IPR001087">
    <property type="entry name" value="GDSL"/>
</dbReference>
<feature type="domain" description="Autotransporter" evidence="3">
    <location>
        <begin position="344"/>
        <end position="610"/>
    </location>
</feature>
<evidence type="ECO:0000256" key="1">
    <source>
        <dbReference type="ARBA" id="ARBA00008668"/>
    </source>
</evidence>
<dbReference type="PROSITE" id="PS51208">
    <property type="entry name" value="AUTOTRANSPORTER"/>
    <property type="match status" value="1"/>
</dbReference>
<evidence type="ECO:0000313" key="4">
    <source>
        <dbReference type="EMBL" id="NKX44644.1"/>
    </source>
</evidence>
<comment type="caution">
    <text evidence="4">The sequence shown here is derived from an EMBL/GenBank/DDBJ whole genome shotgun (WGS) entry which is preliminary data.</text>
</comment>
<dbReference type="Pfam" id="PF00657">
    <property type="entry name" value="Lipase_GDSL"/>
    <property type="match status" value="1"/>
</dbReference>
<evidence type="ECO:0000256" key="2">
    <source>
        <dbReference type="SAM" id="SignalP"/>
    </source>
</evidence>
<dbReference type="EMBL" id="JAAZQQ010000002">
    <property type="protein sequence ID" value="NKX44644.1"/>
    <property type="molecule type" value="Genomic_DNA"/>
</dbReference>
<organism evidence="4 5">
    <name type="scientific">Roseicyclus persicicus</name>
    <dbReference type="NCBI Taxonomy" id="2650661"/>
    <lineage>
        <taxon>Bacteria</taxon>
        <taxon>Pseudomonadati</taxon>
        <taxon>Pseudomonadota</taxon>
        <taxon>Alphaproteobacteria</taxon>
        <taxon>Rhodobacterales</taxon>
        <taxon>Roseobacteraceae</taxon>
        <taxon>Roseicyclus</taxon>
    </lineage>
</organism>
<dbReference type="PANTHER" id="PTHR22835:SF659">
    <property type="entry name" value="GDSL LIPASE_ACYLHYDROLASE, PUTATIVE (AFU_ORTHOLOGUE AFUA_2G00510)-RELATED"/>
    <property type="match status" value="1"/>
</dbReference>
<protein>
    <submittedName>
        <fullName evidence="4">Autotransporter domain-containing protein</fullName>
    </submittedName>
</protein>
<accession>A0A7X6GZK6</accession>
<dbReference type="PANTHER" id="PTHR22835">
    <property type="entry name" value="ZINC FINGER FYVE DOMAIN CONTAINING PROTEIN"/>
    <property type="match status" value="1"/>
</dbReference>
<name>A0A7X6GZK6_9RHOB</name>
<evidence type="ECO:0000259" key="3">
    <source>
        <dbReference type="PROSITE" id="PS51208"/>
    </source>
</evidence>
<dbReference type="AlphaFoldDB" id="A0A7X6GZK6"/>
<dbReference type="Proteomes" id="UP000526408">
    <property type="component" value="Unassembled WGS sequence"/>
</dbReference>